<accession>A0A382N258</accession>
<gene>
    <name evidence="1" type="ORF">METZ01_LOCUS307071</name>
</gene>
<feature type="non-terminal residue" evidence="1">
    <location>
        <position position="147"/>
    </location>
</feature>
<evidence type="ECO:0000313" key="1">
    <source>
        <dbReference type="EMBL" id="SVC54217.1"/>
    </source>
</evidence>
<evidence type="ECO:0008006" key="2">
    <source>
        <dbReference type="Google" id="ProtNLM"/>
    </source>
</evidence>
<name>A0A382N258_9ZZZZ</name>
<feature type="non-terminal residue" evidence="1">
    <location>
        <position position="1"/>
    </location>
</feature>
<dbReference type="EMBL" id="UINC01096929">
    <property type="protein sequence ID" value="SVC54217.1"/>
    <property type="molecule type" value="Genomic_DNA"/>
</dbReference>
<sequence length="147" mass="17303">MIPIKNKKKSLEATVEEMRNFSFAYIEKYSPSKQQLKTYLLKKYLKTRIPNINNKNITDLIDVVLEDLKKTKFINDKFYSNSKAKNLIQKGSSINKIRNYLLSKGIKDTYIKETIDQIKENNEEQDFFSAIKICKKKRIGPSRDENN</sequence>
<dbReference type="AlphaFoldDB" id="A0A382N258"/>
<organism evidence="1">
    <name type="scientific">marine metagenome</name>
    <dbReference type="NCBI Taxonomy" id="408172"/>
    <lineage>
        <taxon>unclassified sequences</taxon>
        <taxon>metagenomes</taxon>
        <taxon>ecological metagenomes</taxon>
    </lineage>
</organism>
<proteinExistence type="predicted"/>
<protein>
    <recommendedName>
        <fullName evidence="2">Regulatory protein RecX</fullName>
    </recommendedName>
</protein>
<reference evidence="1" key="1">
    <citation type="submission" date="2018-05" db="EMBL/GenBank/DDBJ databases">
        <authorList>
            <person name="Lanie J.A."/>
            <person name="Ng W.-L."/>
            <person name="Kazmierczak K.M."/>
            <person name="Andrzejewski T.M."/>
            <person name="Davidsen T.M."/>
            <person name="Wayne K.J."/>
            <person name="Tettelin H."/>
            <person name="Glass J.I."/>
            <person name="Rusch D."/>
            <person name="Podicherti R."/>
            <person name="Tsui H.-C.T."/>
            <person name="Winkler M.E."/>
        </authorList>
    </citation>
    <scope>NUCLEOTIDE SEQUENCE</scope>
</reference>